<evidence type="ECO:0000256" key="1">
    <source>
        <dbReference type="SAM" id="MobiDB-lite"/>
    </source>
</evidence>
<feature type="region of interest" description="Disordered" evidence="1">
    <location>
        <begin position="170"/>
        <end position="195"/>
    </location>
</feature>
<dbReference type="VEuPathDB" id="CryptoDB:Cvel_17513"/>
<evidence type="ECO:0000313" key="4">
    <source>
        <dbReference type="EMBL" id="CEM14518.1"/>
    </source>
</evidence>
<dbReference type="Gene3D" id="1.10.510.10">
    <property type="entry name" value="Transferase(Phosphotransferase) domain 1"/>
    <property type="match status" value="1"/>
</dbReference>
<feature type="compositionally biased region" description="Polar residues" evidence="1">
    <location>
        <begin position="780"/>
        <end position="799"/>
    </location>
</feature>
<dbReference type="InterPro" id="IPR000719">
    <property type="entry name" value="Prot_kinase_dom"/>
</dbReference>
<dbReference type="GO" id="GO:0005524">
    <property type="term" value="F:ATP binding"/>
    <property type="evidence" value="ECO:0007669"/>
    <property type="project" value="InterPro"/>
</dbReference>
<dbReference type="PROSITE" id="PS50011">
    <property type="entry name" value="PROTEIN_KINASE_DOM"/>
    <property type="match status" value="1"/>
</dbReference>
<dbReference type="Pfam" id="PF00069">
    <property type="entry name" value="Pkinase"/>
    <property type="match status" value="1"/>
</dbReference>
<proteinExistence type="predicted"/>
<feature type="signal peptide" evidence="2">
    <location>
        <begin position="1"/>
        <end position="20"/>
    </location>
</feature>
<dbReference type="InterPro" id="IPR011009">
    <property type="entry name" value="Kinase-like_dom_sf"/>
</dbReference>
<protein>
    <recommendedName>
        <fullName evidence="3">Protein kinase domain-containing protein</fullName>
    </recommendedName>
</protein>
<reference evidence="4" key="1">
    <citation type="submission" date="2014-11" db="EMBL/GenBank/DDBJ databases">
        <authorList>
            <person name="Otto D Thomas"/>
            <person name="Naeem Raeece"/>
        </authorList>
    </citation>
    <scope>NUCLEOTIDE SEQUENCE</scope>
</reference>
<dbReference type="AlphaFoldDB" id="A0A0G4FLU0"/>
<name>A0A0G4FLU0_9ALVE</name>
<dbReference type="GO" id="GO:0004672">
    <property type="term" value="F:protein kinase activity"/>
    <property type="evidence" value="ECO:0007669"/>
    <property type="project" value="InterPro"/>
</dbReference>
<feature type="chain" id="PRO_5005189458" description="Protein kinase domain-containing protein" evidence="2">
    <location>
        <begin position="21"/>
        <end position="864"/>
    </location>
</feature>
<gene>
    <name evidence="4" type="ORF">Cvel_17513</name>
</gene>
<feature type="domain" description="Protein kinase" evidence="3">
    <location>
        <begin position="178"/>
        <end position="549"/>
    </location>
</feature>
<evidence type="ECO:0000256" key="2">
    <source>
        <dbReference type="SAM" id="SignalP"/>
    </source>
</evidence>
<feature type="region of interest" description="Disordered" evidence="1">
    <location>
        <begin position="780"/>
        <end position="806"/>
    </location>
</feature>
<feature type="region of interest" description="Disordered" evidence="1">
    <location>
        <begin position="232"/>
        <end position="274"/>
    </location>
</feature>
<organism evidence="4">
    <name type="scientific">Chromera velia CCMP2878</name>
    <dbReference type="NCBI Taxonomy" id="1169474"/>
    <lineage>
        <taxon>Eukaryota</taxon>
        <taxon>Sar</taxon>
        <taxon>Alveolata</taxon>
        <taxon>Colpodellida</taxon>
        <taxon>Chromeraceae</taxon>
        <taxon>Chromera</taxon>
    </lineage>
</organism>
<dbReference type="SUPFAM" id="SSF56112">
    <property type="entry name" value="Protein kinase-like (PK-like)"/>
    <property type="match status" value="2"/>
</dbReference>
<feature type="compositionally biased region" description="Acidic residues" evidence="1">
    <location>
        <begin position="245"/>
        <end position="269"/>
    </location>
</feature>
<evidence type="ECO:0000259" key="3">
    <source>
        <dbReference type="PROSITE" id="PS50011"/>
    </source>
</evidence>
<dbReference type="EMBL" id="CDMZ01000445">
    <property type="protein sequence ID" value="CEM14518.1"/>
    <property type="molecule type" value="Genomic_DNA"/>
</dbReference>
<accession>A0A0G4FLU0</accession>
<sequence>MRVNVSFFVLFSQLIHLTLGGQILLTVKKRYNASANAKQVNAMVAEYNRMEAKYHQMGGQNFDVRIAQIQDMKQRCLDIVNLMQELTWKKKQVASANAVGNAVSTESLWCVEQEKMLQKAKLAWMDEQGIEVEDTLHSGHGIRRRKKGDTCSWVERLDDQYPRDTTAATVPLDLSPLTGGHKKKGQGTQGSTNLFTYPTTNGDMLFICKTDRSDMRAQTAHEQLVHKALQEHNKEQKQKLNQSTEQEDTIELQEETTDNSNDNDEEEVVEEPRGVTETEFITYKTLYEAARDENKPQRHLAEVYGWANIVRGDRIEDMMVMKYYNGGDGLNIGRKLRELTSNLMYDIPSDDDQKVQKQTAIMGKYVNAMKYMAKVLLESLEDMHKVGWAHNDMKPDNFMADGEDGSIILIDLGGASQCEEGETEDQGVKRRCDVPSAVTEEYANYEFYHAFQRAARKGGEPWMQDNFLGDVWAVGATMTHVIDRPAMKQKELEPPNGGWTAEGLKFFRAYPEASRQAGVDQFQTYIESLMPTDFEDTPLPTAALAAQALQNVDETLAKAFIKAAVTDSTADQFSQAGKAWVVEKDLNQVANSLWQWFRLIEENSKRTETDANGIAHMYGIFNDAHRKGDLIQVHKKGWENDHQTSTHAIATSYARIRSFYATWVQRQAEYEKWLEANVLKENKFWDTTNMKRKLFSSGGKVKGAAHLENEAYDRNLQLKDIGEPYTTMLDSTSKLAKKESQSVLLNEDKDTIVFKDDENDVQFAPPPNFLRINGLNEQTMYGPNGNLKSISDQPQINQEDSTDNEQDVITDNHSQKHVEFLQRHKTGIRIPHKAAHAARLSRSALSLAHDAGELNGPDDWSQDF</sequence>
<keyword evidence="2" id="KW-0732">Signal</keyword>